<name>A0ACC0NLU6_RHOML</name>
<dbReference type="EMBL" id="CM046392">
    <property type="protein sequence ID" value="KAI8553864.1"/>
    <property type="molecule type" value="Genomic_DNA"/>
</dbReference>
<evidence type="ECO:0000313" key="1">
    <source>
        <dbReference type="EMBL" id="KAI8553864.1"/>
    </source>
</evidence>
<protein>
    <submittedName>
        <fullName evidence="1">Uncharacterized protein</fullName>
    </submittedName>
</protein>
<dbReference type="Proteomes" id="UP001062846">
    <property type="component" value="Chromosome 5"/>
</dbReference>
<reference evidence="1" key="1">
    <citation type="submission" date="2022-02" db="EMBL/GenBank/DDBJ databases">
        <title>Plant Genome Project.</title>
        <authorList>
            <person name="Zhang R.-G."/>
        </authorList>
    </citation>
    <scope>NUCLEOTIDE SEQUENCE</scope>
    <source>
        <strain evidence="1">AT1</strain>
    </source>
</reference>
<gene>
    <name evidence="1" type="ORF">RHMOL_Rhmol05G0048800</name>
</gene>
<keyword evidence="2" id="KW-1185">Reference proteome</keyword>
<organism evidence="1 2">
    <name type="scientific">Rhododendron molle</name>
    <name type="common">Chinese azalea</name>
    <name type="synonym">Azalea mollis</name>
    <dbReference type="NCBI Taxonomy" id="49168"/>
    <lineage>
        <taxon>Eukaryota</taxon>
        <taxon>Viridiplantae</taxon>
        <taxon>Streptophyta</taxon>
        <taxon>Embryophyta</taxon>
        <taxon>Tracheophyta</taxon>
        <taxon>Spermatophyta</taxon>
        <taxon>Magnoliopsida</taxon>
        <taxon>eudicotyledons</taxon>
        <taxon>Gunneridae</taxon>
        <taxon>Pentapetalae</taxon>
        <taxon>asterids</taxon>
        <taxon>Ericales</taxon>
        <taxon>Ericaceae</taxon>
        <taxon>Ericoideae</taxon>
        <taxon>Rhodoreae</taxon>
        <taxon>Rhododendron</taxon>
    </lineage>
</organism>
<evidence type="ECO:0000313" key="2">
    <source>
        <dbReference type="Proteomes" id="UP001062846"/>
    </source>
</evidence>
<proteinExistence type="predicted"/>
<sequence length="396" mass="44244">MYVCTPQQSNRMAVMLSASNRVINNFILVPNNRILIHSHKFQLRCHNSYRVNSLNTSLTSNHNRTTTISAVSSSSAPPDVVEIDGSSSSLISSSTISSQWVEFANKVSGEWDGYGADFSSEGEPIELPEQVVPGAFREWEVKVFDWQTQCPTLAQPQDFTIFYKLIKLLPTVGCEADAATQYNIEERNVGGADNFASAFAYQSSGCYAAVWPMKDHPTYRILELEHCLVDPRSWESRVRIIQVVHVAKSKFVLKNIKVFCEQWYGPFRNGEQLGGCAIRDTAFASTDALKSSEVTGVWEGLHAVACFQNSETNTVQELLDDNVRKSARDENNLVLLPKQLWSSVKEREDETFCEVGWLFDQGHAITSKCIFSPDAGLKASNANIHTATHIRSIIFL</sequence>
<comment type="caution">
    <text evidence="1">The sequence shown here is derived from an EMBL/GenBank/DDBJ whole genome shotgun (WGS) entry which is preliminary data.</text>
</comment>
<accession>A0ACC0NLU6</accession>